<dbReference type="RefSeq" id="WP_015868435.1">
    <property type="nucleotide sequence ID" value="NC_012785.1"/>
</dbReference>
<evidence type="ECO:0000256" key="1">
    <source>
        <dbReference type="ARBA" id="ARBA00023015"/>
    </source>
</evidence>
<dbReference type="InterPro" id="IPR036388">
    <property type="entry name" value="WH-like_DNA-bd_sf"/>
</dbReference>
<evidence type="ECO:0000313" key="5">
    <source>
        <dbReference type="Proteomes" id="UP000002382"/>
    </source>
</evidence>
<dbReference type="GO" id="GO:0043565">
    <property type="term" value="F:sequence-specific DNA binding"/>
    <property type="evidence" value="ECO:0007669"/>
    <property type="project" value="InterPro"/>
</dbReference>
<keyword evidence="5" id="KW-1185">Reference proteome</keyword>
<dbReference type="PRINTS" id="PR00033">
    <property type="entry name" value="HTHASNC"/>
</dbReference>
<evidence type="ECO:0000259" key="3">
    <source>
        <dbReference type="PROSITE" id="PS51000"/>
    </source>
</evidence>
<reference evidence="4 5" key="2">
    <citation type="journal article" date="2011" name="J. Bacteriol.">
        <title>Genome Sequence of Kosmotoga olearia Strain TBF 19.5.1, a Thermophilic Bacterium with a Wide Growth Temperature Range, Isolated from the Troll B Oil Platform in the North Sea.</title>
        <authorList>
            <person name="Swithers K.S."/>
            <person name="Dipippo J.L."/>
            <person name="Bruce D.C."/>
            <person name="Detter C."/>
            <person name="Tapia R."/>
            <person name="Han S."/>
            <person name="Goodwin L.A."/>
            <person name="Han J."/>
            <person name="Woyke T."/>
            <person name="Pitluck S."/>
            <person name="Pennacchio L."/>
            <person name="Nolan M."/>
            <person name="Mikhailova N."/>
            <person name="Land M.L."/>
            <person name="Nesbo C.L."/>
            <person name="Gogarten J.P."/>
            <person name="Noll K.M."/>
        </authorList>
    </citation>
    <scope>NUCLEOTIDE SEQUENCE [LARGE SCALE GENOMIC DNA]</scope>
    <source>
        <strain evidence="5">ATCC BAA-1733 / DSM 21960 / TBF 19.5.1</strain>
    </source>
</reference>
<feature type="domain" description="HTH deoR-type" evidence="3">
    <location>
        <begin position="17"/>
        <end position="72"/>
    </location>
</feature>
<dbReference type="Gene3D" id="3.40.50.1360">
    <property type="match status" value="1"/>
</dbReference>
<proteinExistence type="predicted"/>
<evidence type="ECO:0000256" key="2">
    <source>
        <dbReference type="ARBA" id="ARBA00023163"/>
    </source>
</evidence>
<dbReference type="SUPFAM" id="SSF100950">
    <property type="entry name" value="NagB/RpiA/CoA transferase-like"/>
    <property type="match status" value="1"/>
</dbReference>
<dbReference type="SMART" id="SM00420">
    <property type="entry name" value="HTH_DEOR"/>
    <property type="match status" value="1"/>
</dbReference>
<dbReference type="Pfam" id="PF00455">
    <property type="entry name" value="DeoRC"/>
    <property type="match status" value="1"/>
</dbReference>
<dbReference type="KEGG" id="kol:Kole_1074"/>
<dbReference type="PANTHER" id="PTHR30363:SF44">
    <property type="entry name" value="AGA OPERON TRANSCRIPTIONAL REPRESSOR-RELATED"/>
    <property type="match status" value="1"/>
</dbReference>
<dbReference type="HOGENOM" id="CLU_060699_1_0_0"/>
<dbReference type="InterPro" id="IPR000485">
    <property type="entry name" value="AsnC-type_HTH_dom"/>
</dbReference>
<dbReference type="InterPro" id="IPR036390">
    <property type="entry name" value="WH_DNA-bd_sf"/>
</dbReference>
<dbReference type="SMART" id="SM01134">
    <property type="entry name" value="DeoRC"/>
    <property type="match status" value="1"/>
</dbReference>
<accession>C5CHZ5</accession>
<keyword evidence="1" id="KW-0805">Transcription regulation</keyword>
<protein>
    <submittedName>
        <fullName evidence="4">Transcriptional regulator, DeoR family</fullName>
    </submittedName>
</protein>
<dbReference type="InterPro" id="IPR037171">
    <property type="entry name" value="NagB/RpiA_transferase-like"/>
</dbReference>
<dbReference type="PRINTS" id="PR00037">
    <property type="entry name" value="HTHLACR"/>
</dbReference>
<sequence length="269" mass="30636">MCFGNDTFLLGGITILFEERKNYIIEKLNKYGKIYSSSLAEELGVSEVTIRTDLKKLEQQGLLKRVHGGAISLRPQRYDPQFQEQIAVDVDEKKLIAKKTVALVEKNDVIFVDSGSTTLFFIEELLKTPPINLTIVTNSLYVINTVVQHPEVKLVVLGGYFQYSTMNFLDLEINPFFDRYHVNKAFMGVNGIDEIGYYSSTLLEAETKKTIMQTSPMIYILASSSKIFKKSLVLINQWQGKEFVITGTKDESHIKKLKKCEEEGKFHVL</sequence>
<dbReference type="PANTHER" id="PTHR30363">
    <property type="entry name" value="HTH-TYPE TRANSCRIPTIONAL REGULATOR SRLR-RELATED"/>
    <property type="match status" value="1"/>
</dbReference>
<dbReference type="eggNOG" id="COG1349">
    <property type="taxonomic scope" value="Bacteria"/>
</dbReference>
<dbReference type="Pfam" id="PF08220">
    <property type="entry name" value="HTH_DeoR"/>
    <property type="match status" value="1"/>
</dbReference>
<keyword evidence="2" id="KW-0804">Transcription</keyword>
<dbReference type="Gene3D" id="1.10.10.10">
    <property type="entry name" value="Winged helix-like DNA-binding domain superfamily/Winged helix DNA-binding domain"/>
    <property type="match status" value="1"/>
</dbReference>
<dbReference type="STRING" id="521045.Kole_1074"/>
<dbReference type="AlphaFoldDB" id="C5CHZ5"/>
<dbReference type="InterPro" id="IPR014036">
    <property type="entry name" value="DeoR-like_C"/>
</dbReference>
<dbReference type="InterPro" id="IPR050313">
    <property type="entry name" value="Carb_Metab_HTH_regulators"/>
</dbReference>
<dbReference type="InterPro" id="IPR001034">
    <property type="entry name" value="DeoR_HTH"/>
</dbReference>
<name>C5CHZ5_KOSOT</name>
<dbReference type="Proteomes" id="UP000002382">
    <property type="component" value="Chromosome"/>
</dbReference>
<dbReference type="EMBL" id="CP001634">
    <property type="protein sequence ID" value="ACR79777.1"/>
    <property type="molecule type" value="Genomic_DNA"/>
</dbReference>
<dbReference type="OrthoDB" id="9797223at2"/>
<dbReference type="GO" id="GO:0003700">
    <property type="term" value="F:DNA-binding transcription factor activity"/>
    <property type="evidence" value="ECO:0007669"/>
    <property type="project" value="InterPro"/>
</dbReference>
<gene>
    <name evidence="4" type="ordered locus">Kole_1074</name>
</gene>
<reference evidence="4 5" key="1">
    <citation type="submission" date="2009-06" db="EMBL/GenBank/DDBJ databases">
        <title>Complete sequence of Thermotogales bacterium TBF 19.5.1.</title>
        <authorList>
            <consortium name="US DOE Joint Genome Institute"/>
            <person name="Lucas S."/>
            <person name="Copeland A."/>
            <person name="Lapidus A."/>
            <person name="Glavina del Rio T."/>
            <person name="Tice H."/>
            <person name="Bruce D."/>
            <person name="Goodwin L."/>
            <person name="Pitluck S."/>
            <person name="Chertkov O."/>
            <person name="Brettin T."/>
            <person name="Detter J.C."/>
            <person name="Han C."/>
            <person name="Schmutz J."/>
            <person name="Larimer F."/>
            <person name="Land M."/>
            <person name="Hauser L."/>
            <person name="Kyrpides N."/>
            <person name="Ovchinnikova G."/>
            <person name="Noll K."/>
        </authorList>
    </citation>
    <scope>NUCLEOTIDE SEQUENCE [LARGE SCALE GENOMIC DNA]</scope>
    <source>
        <strain evidence="5">ATCC BAA-1733 / DSM 21960 / TBF 19.5.1</strain>
    </source>
</reference>
<organism evidence="4 5">
    <name type="scientific">Kosmotoga olearia (strain ATCC BAA-1733 / DSM 21960 / TBF 19.5.1)</name>
    <dbReference type="NCBI Taxonomy" id="521045"/>
    <lineage>
        <taxon>Bacteria</taxon>
        <taxon>Thermotogati</taxon>
        <taxon>Thermotogota</taxon>
        <taxon>Thermotogae</taxon>
        <taxon>Kosmotogales</taxon>
        <taxon>Kosmotogaceae</taxon>
        <taxon>Kosmotoga</taxon>
    </lineage>
</organism>
<dbReference type="PROSITE" id="PS51000">
    <property type="entry name" value="HTH_DEOR_2"/>
    <property type="match status" value="1"/>
</dbReference>
<evidence type="ECO:0000313" key="4">
    <source>
        <dbReference type="EMBL" id="ACR79777.1"/>
    </source>
</evidence>
<dbReference type="SUPFAM" id="SSF46785">
    <property type="entry name" value="Winged helix' DNA-binding domain"/>
    <property type="match status" value="1"/>
</dbReference>